<dbReference type="EMBL" id="RSDW01000001">
    <property type="protein sequence ID" value="RSL15049.1"/>
    <property type="molecule type" value="Genomic_DNA"/>
</dbReference>
<dbReference type="SUPFAM" id="SSF52518">
    <property type="entry name" value="Thiamin diphosphate-binding fold (THDP-binding)"/>
    <property type="match status" value="1"/>
</dbReference>
<keyword evidence="6" id="KW-1185">Reference proteome</keyword>
<dbReference type="InterPro" id="IPR001017">
    <property type="entry name" value="DH_E1"/>
</dbReference>
<dbReference type="Proteomes" id="UP000269669">
    <property type="component" value="Unassembled WGS sequence"/>
</dbReference>
<dbReference type="Gene3D" id="3.40.50.970">
    <property type="match status" value="1"/>
</dbReference>
<keyword evidence="2" id="KW-0560">Oxidoreductase</keyword>
<feature type="domain" description="Dehydrogenase E1 component" evidence="4">
    <location>
        <begin position="24"/>
        <end position="235"/>
    </location>
</feature>
<keyword evidence="3" id="KW-0786">Thiamine pyrophosphate</keyword>
<dbReference type="GO" id="GO:0004739">
    <property type="term" value="F:pyruvate dehydrogenase (acetyl-transferring) activity"/>
    <property type="evidence" value="ECO:0007669"/>
    <property type="project" value="TreeGrafter"/>
</dbReference>
<accession>A0A3R9QEY4</accession>
<dbReference type="InterPro" id="IPR050642">
    <property type="entry name" value="PDH_E1_Alpha_Subunit"/>
</dbReference>
<proteinExistence type="predicted"/>
<dbReference type="PANTHER" id="PTHR11516">
    <property type="entry name" value="PYRUVATE DEHYDROGENASE E1 COMPONENT, ALPHA SUBUNIT BACTERIAL AND ORGANELLAR"/>
    <property type="match status" value="1"/>
</dbReference>
<evidence type="ECO:0000313" key="5">
    <source>
        <dbReference type="EMBL" id="RSL15049.1"/>
    </source>
</evidence>
<dbReference type="InterPro" id="IPR029061">
    <property type="entry name" value="THDP-binding"/>
</dbReference>
<organism evidence="5 6">
    <name type="scientific">Edaphobacter aggregans</name>
    <dbReference type="NCBI Taxonomy" id="570835"/>
    <lineage>
        <taxon>Bacteria</taxon>
        <taxon>Pseudomonadati</taxon>
        <taxon>Acidobacteriota</taxon>
        <taxon>Terriglobia</taxon>
        <taxon>Terriglobales</taxon>
        <taxon>Acidobacteriaceae</taxon>
        <taxon>Edaphobacter</taxon>
    </lineage>
</organism>
<dbReference type="PANTHER" id="PTHR11516:SF41">
    <property type="entry name" value="3-METHYL-2-OXOBUTANOATE DEHYDROGENASE SUBUNIT ALPHA"/>
    <property type="match status" value="1"/>
</dbReference>
<gene>
    <name evidence="5" type="ORF">EDE15_0522</name>
</gene>
<evidence type="ECO:0000256" key="3">
    <source>
        <dbReference type="ARBA" id="ARBA00023052"/>
    </source>
</evidence>
<dbReference type="GO" id="GO:0006086">
    <property type="term" value="P:pyruvate decarboxylation to acetyl-CoA"/>
    <property type="evidence" value="ECO:0007669"/>
    <property type="project" value="TreeGrafter"/>
</dbReference>
<dbReference type="AlphaFoldDB" id="A0A3R9QEY4"/>
<evidence type="ECO:0000259" key="4">
    <source>
        <dbReference type="Pfam" id="PF00676"/>
    </source>
</evidence>
<evidence type="ECO:0000256" key="1">
    <source>
        <dbReference type="ARBA" id="ARBA00001964"/>
    </source>
</evidence>
<name>A0A3R9QEY4_9BACT</name>
<sequence length="279" mass="30788">MSETVPHENPLVNNKKLREMFVAMVEARALDEHVSRSQRRRKTRLRLDSIHGQEACRVSTAIDLGQGDLVSDSQVGVAMGLILGVDPGFLLKRLAASDSDTKAHGSVSEKQLPWIEDVEDRLRIAMGAALAFKTLKRANIVVAYVQGREATGGVWRRTLTLAAKLDLPMIFVILPEGEGKSKNISRKARSCGIPGIPVDANDAVALYRVTQESVGRTRGGDGPVVIECVIYRLKGKQRIPAPDPIAQMKEFLLARKVSDQAWMARVEESFRKRLATQKL</sequence>
<protein>
    <submittedName>
        <fullName evidence="5">TPP-dependent pyruvate/acetoin dehydrogenase alpha subunit</fullName>
    </submittedName>
</protein>
<keyword evidence="5" id="KW-0670">Pyruvate</keyword>
<dbReference type="Pfam" id="PF00676">
    <property type="entry name" value="E1_dh"/>
    <property type="match status" value="1"/>
</dbReference>
<reference evidence="5 6" key="1">
    <citation type="submission" date="2018-12" db="EMBL/GenBank/DDBJ databases">
        <title>Sequencing of bacterial isolates from soil warming experiment in Harvard Forest, Massachusetts, USA.</title>
        <authorList>
            <person name="Deangelis K."/>
        </authorList>
    </citation>
    <scope>NUCLEOTIDE SEQUENCE [LARGE SCALE GENOMIC DNA]</scope>
    <source>
        <strain evidence="5 6">EB153</strain>
    </source>
</reference>
<dbReference type="RefSeq" id="WP_185826984.1">
    <property type="nucleotide sequence ID" value="NZ_RSDW01000001.1"/>
</dbReference>
<comment type="cofactor">
    <cofactor evidence="1">
        <name>thiamine diphosphate</name>
        <dbReference type="ChEBI" id="CHEBI:58937"/>
    </cofactor>
</comment>
<evidence type="ECO:0000256" key="2">
    <source>
        <dbReference type="ARBA" id="ARBA00023002"/>
    </source>
</evidence>
<comment type="caution">
    <text evidence="5">The sequence shown here is derived from an EMBL/GenBank/DDBJ whole genome shotgun (WGS) entry which is preliminary data.</text>
</comment>
<evidence type="ECO:0000313" key="6">
    <source>
        <dbReference type="Proteomes" id="UP000269669"/>
    </source>
</evidence>